<evidence type="ECO:0000313" key="2">
    <source>
        <dbReference type="Proteomes" id="UP000054217"/>
    </source>
</evidence>
<reference evidence="1 2" key="1">
    <citation type="submission" date="2014-04" db="EMBL/GenBank/DDBJ databases">
        <authorList>
            <consortium name="DOE Joint Genome Institute"/>
            <person name="Kuo A."/>
            <person name="Kohler A."/>
            <person name="Costa M.D."/>
            <person name="Nagy L.G."/>
            <person name="Floudas D."/>
            <person name="Copeland A."/>
            <person name="Barry K.W."/>
            <person name="Cichocki N."/>
            <person name="Veneault-Fourrey C."/>
            <person name="LaButti K."/>
            <person name="Lindquist E.A."/>
            <person name="Lipzen A."/>
            <person name="Lundell T."/>
            <person name="Morin E."/>
            <person name="Murat C."/>
            <person name="Sun H."/>
            <person name="Tunlid A."/>
            <person name="Henrissat B."/>
            <person name="Grigoriev I.V."/>
            <person name="Hibbett D.S."/>
            <person name="Martin F."/>
            <person name="Nordberg H.P."/>
            <person name="Cantor M.N."/>
            <person name="Hua S.X."/>
        </authorList>
    </citation>
    <scope>NUCLEOTIDE SEQUENCE [LARGE SCALE GENOMIC DNA]</scope>
    <source>
        <strain evidence="1 2">Marx 270</strain>
    </source>
</reference>
<dbReference type="EMBL" id="KN831968">
    <property type="protein sequence ID" value="KIO05009.1"/>
    <property type="molecule type" value="Genomic_DNA"/>
</dbReference>
<dbReference type="Proteomes" id="UP000054217">
    <property type="component" value="Unassembled WGS sequence"/>
</dbReference>
<accession>A0A0C3PBE7</accession>
<name>A0A0C3PBE7_PISTI</name>
<organism evidence="1 2">
    <name type="scientific">Pisolithus tinctorius Marx 270</name>
    <dbReference type="NCBI Taxonomy" id="870435"/>
    <lineage>
        <taxon>Eukaryota</taxon>
        <taxon>Fungi</taxon>
        <taxon>Dikarya</taxon>
        <taxon>Basidiomycota</taxon>
        <taxon>Agaricomycotina</taxon>
        <taxon>Agaricomycetes</taxon>
        <taxon>Agaricomycetidae</taxon>
        <taxon>Boletales</taxon>
        <taxon>Sclerodermatineae</taxon>
        <taxon>Pisolithaceae</taxon>
        <taxon>Pisolithus</taxon>
    </lineage>
</organism>
<keyword evidence="2" id="KW-1185">Reference proteome</keyword>
<dbReference type="HOGENOM" id="CLU_2850646_0_0_1"/>
<dbReference type="InParanoid" id="A0A0C3PBE7"/>
<dbReference type="AlphaFoldDB" id="A0A0C3PBE7"/>
<proteinExistence type="predicted"/>
<gene>
    <name evidence="1" type="ORF">M404DRAFT_531416</name>
</gene>
<sequence length="65" mass="7460">MMHFVHIDSPQTEFGLMAALPRAYNCHTAECLRDDGTWMGDVEKGLKLIQFPQLFYHTSAWDAIC</sequence>
<evidence type="ECO:0000313" key="1">
    <source>
        <dbReference type="EMBL" id="KIO05009.1"/>
    </source>
</evidence>
<reference evidence="2" key="2">
    <citation type="submission" date="2015-01" db="EMBL/GenBank/DDBJ databases">
        <title>Evolutionary Origins and Diversification of the Mycorrhizal Mutualists.</title>
        <authorList>
            <consortium name="DOE Joint Genome Institute"/>
            <consortium name="Mycorrhizal Genomics Consortium"/>
            <person name="Kohler A."/>
            <person name="Kuo A."/>
            <person name="Nagy L.G."/>
            <person name="Floudas D."/>
            <person name="Copeland A."/>
            <person name="Barry K.W."/>
            <person name="Cichocki N."/>
            <person name="Veneault-Fourrey C."/>
            <person name="LaButti K."/>
            <person name="Lindquist E.A."/>
            <person name="Lipzen A."/>
            <person name="Lundell T."/>
            <person name="Morin E."/>
            <person name="Murat C."/>
            <person name="Riley R."/>
            <person name="Ohm R."/>
            <person name="Sun H."/>
            <person name="Tunlid A."/>
            <person name="Henrissat B."/>
            <person name="Grigoriev I.V."/>
            <person name="Hibbett D.S."/>
            <person name="Martin F."/>
        </authorList>
    </citation>
    <scope>NUCLEOTIDE SEQUENCE [LARGE SCALE GENOMIC DNA]</scope>
    <source>
        <strain evidence="2">Marx 270</strain>
    </source>
</reference>
<protein>
    <submittedName>
        <fullName evidence="1">Uncharacterized protein</fullName>
    </submittedName>
</protein>